<dbReference type="GO" id="GO:0008270">
    <property type="term" value="F:zinc ion binding"/>
    <property type="evidence" value="ECO:0007669"/>
    <property type="project" value="TreeGrafter"/>
</dbReference>
<evidence type="ECO:0000259" key="2">
    <source>
        <dbReference type="PROSITE" id="PS51747"/>
    </source>
</evidence>
<dbReference type="PANTHER" id="PTHR11644:SF2">
    <property type="entry name" value="CYTIDINE DEAMINASE"/>
    <property type="match status" value="1"/>
</dbReference>
<dbReference type="GO" id="GO:0005829">
    <property type="term" value="C:cytosol"/>
    <property type="evidence" value="ECO:0007669"/>
    <property type="project" value="TreeGrafter"/>
</dbReference>
<evidence type="ECO:0000313" key="3">
    <source>
        <dbReference type="EMBL" id="TDY58320.1"/>
    </source>
</evidence>
<proteinExistence type="inferred from homology"/>
<dbReference type="RefSeq" id="WP_133958043.1">
    <property type="nucleotide sequence ID" value="NZ_SORI01000014.1"/>
</dbReference>
<accession>A0A4R8M6V6</accession>
<name>A0A4R8M6V6_9BACT</name>
<dbReference type="PANTHER" id="PTHR11644">
    <property type="entry name" value="CYTIDINE DEAMINASE"/>
    <property type="match status" value="1"/>
</dbReference>
<dbReference type="EMBL" id="SORI01000014">
    <property type="protein sequence ID" value="TDY58320.1"/>
    <property type="molecule type" value="Genomic_DNA"/>
</dbReference>
<dbReference type="GO" id="GO:0004126">
    <property type="term" value="F:cytidine deaminase activity"/>
    <property type="evidence" value="ECO:0007669"/>
    <property type="project" value="UniProtKB-ARBA"/>
</dbReference>
<sequence>MTSLNLDPFRSSWPEDYPPAEDLLRAAEEARAMAYAPYSRFSVGAALLVEGRPGFVTGCNVENASYGLSLCAERNAAGTLAASGGGRPLAVAIAGAEGEPCLPCGACRQFLAEFNPSLLVVVREGAGAAVLSLSALFPAPFLLEKESRS</sequence>
<comment type="similarity">
    <text evidence="1">Belongs to the cytidine and deoxycytidylate deaminase family.</text>
</comment>
<dbReference type="Pfam" id="PF00383">
    <property type="entry name" value="dCMP_cyt_deam_1"/>
    <property type="match status" value="1"/>
</dbReference>
<dbReference type="GO" id="GO:0072527">
    <property type="term" value="P:pyrimidine-containing compound metabolic process"/>
    <property type="evidence" value="ECO:0007669"/>
    <property type="project" value="UniProtKB-ARBA"/>
</dbReference>
<evidence type="ECO:0000256" key="1">
    <source>
        <dbReference type="ARBA" id="ARBA00006576"/>
    </source>
</evidence>
<dbReference type="Proteomes" id="UP000295066">
    <property type="component" value="Unassembled WGS sequence"/>
</dbReference>
<evidence type="ECO:0000313" key="4">
    <source>
        <dbReference type="Proteomes" id="UP000295066"/>
    </source>
</evidence>
<dbReference type="OrthoDB" id="9795347at2"/>
<organism evidence="3 4">
    <name type="scientific">Aminivibrio pyruvatiphilus</name>
    <dbReference type="NCBI Taxonomy" id="1005740"/>
    <lineage>
        <taxon>Bacteria</taxon>
        <taxon>Thermotogati</taxon>
        <taxon>Synergistota</taxon>
        <taxon>Synergistia</taxon>
        <taxon>Synergistales</taxon>
        <taxon>Aminobacteriaceae</taxon>
        <taxon>Aminivibrio</taxon>
    </lineage>
</organism>
<feature type="domain" description="CMP/dCMP-type deaminase" evidence="2">
    <location>
        <begin position="18"/>
        <end position="144"/>
    </location>
</feature>
<reference evidence="3 4" key="1">
    <citation type="submission" date="2019-03" db="EMBL/GenBank/DDBJ databases">
        <title>Genomic Encyclopedia of Type Strains, Phase IV (KMG-IV): sequencing the most valuable type-strain genomes for metagenomic binning, comparative biology and taxonomic classification.</title>
        <authorList>
            <person name="Goeker M."/>
        </authorList>
    </citation>
    <scope>NUCLEOTIDE SEQUENCE [LARGE SCALE GENOMIC DNA]</scope>
    <source>
        <strain evidence="3 4">DSM 25964</strain>
    </source>
</reference>
<dbReference type="InterPro" id="IPR002125">
    <property type="entry name" value="CMP_dCMP_dom"/>
</dbReference>
<keyword evidence="4" id="KW-1185">Reference proteome</keyword>
<dbReference type="CDD" id="cd01283">
    <property type="entry name" value="cytidine_deaminase"/>
    <property type="match status" value="1"/>
</dbReference>
<protein>
    <submittedName>
        <fullName evidence="3">Cytidine deaminase</fullName>
    </submittedName>
</protein>
<gene>
    <name evidence="3" type="ORF">C8D99_11411</name>
</gene>
<dbReference type="PROSITE" id="PS51747">
    <property type="entry name" value="CYT_DCMP_DEAMINASES_2"/>
    <property type="match status" value="1"/>
</dbReference>
<comment type="caution">
    <text evidence="3">The sequence shown here is derived from an EMBL/GenBank/DDBJ whole genome shotgun (WGS) entry which is preliminary data.</text>
</comment>
<dbReference type="NCBIfam" id="NF004064">
    <property type="entry name" value="PRK05578.1"/>
    <property type="match status" value="1"/>
</dbReference>
<dbReference type="GO" id="GO:0055086">
    <property type="term" value="P:nucleobase-containing small molecule metabolic process"/>
    <property type="evidence" value="ECO:0007669"/>
    <property type="project" value="UniProtKB-ARBA"/>
</dbReference>
<dbReference type="InterPro" id="IPR016193">
    <property type="entry name" value="Cytidine_deaminase-like"/>
</dbReference>
<dbReference type="SUPFAM" id="SSF53927">
    <property type="entry name" value="Cytidine deaminase-like"/>
    <property type="match status" value="1"/>
</dbReference>
<dbReference type="Gene3D" id="3.40.140.10">
    <property type="entry name" value="Cytidine Deaminase, domain 2"/>
    <property type="match status" value="1"/>
</dbReference>
<dbReference type="AlphaFoldDB" id="A0A4R8M6V6"/>
<dbReference type="InterPro" id="IPR050202">
    <property type="entry name" value="Cyt/Deoxycyt_deaminase"/>
</dbReference>